<dbReference type="Proteomes" id="UP000663869">
    <property type="component" value="Unassembled WGS sequence"/>
</dbReference>
<reference evidence="7" key="1">
    <citation type="submission" date="2021-02" db="EMBL/GenBank/DDBJ databases">
        <authorList>
            <person name="Nowell W R."/>
        </authorList>
    </citation>
    <scope>NUCLEOTIDE SEQUENCE</scope>
</reference>
<dbReference type="InterPro" id="IPR019819">
    <property type="entry name" value="Carboxylesterase_B_CS"/>
</dbReference>
<sequence>MFLLWLFCALPMTIVSGLSGSLYLFANESVDSPVVTTTSGKFAGFTIRQTNVWVGIPFAAPPVGALRWQKAQPYVVTDSQNDAIRNATYYSPFCPQIDRGGDTSGPFNEDCLYLNVWSPTAPSTKPNGYPVMIWIHGGGFKEGSATLVIYDGLSWTNAAIQENNPFIMVSMNYRLNVMGFFAQSSLLDENGQTIGNQGITDQRMAMKWVRDNIAQFGGDKNYITLMGESAGSQSVCIHLISPLSAGLFHASIMQSGPCDAVSMLRDKSFAYSTANNLALSFGCNMTNSSQQLDCLRTVSSTRLVAAIGNVSIPLSTSLAFKDQEKIGEAFPFGLIVDGVEIPVHPLQAFLTGQVNQVPTLTGANRDELLLRALYQEYFYPPTSTEDYLTRILPIAGYNNHDIKTLYAPSQFNGNYSQAFVALFSEGIFVCSARRMAGYMTEQPTYLYTFTHAPESFFLTQPALIMWPGAYHGAEIFSLFQTVAATFYGNMIFNADEIPLATSLRRYWTNMITKHQPNDNISFTWPQYSSTTDRVLVLNKKTTITSFIEMYPNCDLISDVQAKVYGEYLGFNATCTVGNKCFIVDSTTTTRQTSTSNNLRCFMLSPAEYNKIAWQLENITAIVTGRPRQNLLNKLKKKLYEHEFASRFPPFQLYHYRQYLISYNTSEQILQHLIEAVKNSASFTLDTESVCIPYR</sequence>
<dbReference type="PANTHER" id="PTHR11559">
    <property type="entry name" value="CARBOXYLESTERASE"/>
    <property type="match status" value="1"/>
</dbReference>
<feature type="domain" description="Carboxylesterase type B" evidence="4">
    <location>
        <begin position="31"/>
        <end position="542"/>
    </location>
</feature>
<comment type="caution">
    <text evidence="7">The sequence shown here is derived from an EMBL/GenBank/DDBJ whole genome shotgun (WGS) entry which is preliminary data.</text>
</comment>
<dbReference type="InterPro" id="IPR019826">
    <property type="entry name" value="Carboxylesterase_B_AS"/>
</dbReference>
<keyword evidence="2 3" id="KW-0378">Hydrolase</keyword>
<protein>
    <recommendedName>
        <fullName evidence="3">Carboxylic ester hydrolase</fullName>
        <ecNumber evidence="3">3.1.1.-</ecNumber>
    </recommendedName>
</protein>
<dbReference type="InterPro" id="IPR029058">
    <property type="entry name" value="AB_hydrolase_fold"/>
</dbReference>
<dbReference type="EC" id="3.1.1.-" evidence="3"/>
<dbReference type="EMBL" id="CAJOBO010000249">
    <property type="protein sequence ID" value="CAF4174312.1"/>
    <property type="molecule type" value="Genomic_DNA"/>
</dbReference>
<organism evidence="7 8">
    <name type="scientific">Rotaria socialis</name>
    <dbReference type="NCBI Taxonomy" id="392032"/>
    <lineage>
        <taxon>Eukaryota</taxon>
        <taxon>Metazoa</taxon>
        <taxon>Spiralia</taxon>
        <taxon>Gnathifera</taxon>
        <taxon>Rotifera</taxon>
        <taxon>Eurotatoria</taxon>
        <taxon>Bdelloidea</taxon>
        <taxon>Philodinida</taxon>
        <taxon>Philodinidae</taxon>
        <taxon>Rotaria</taxon>
    </lineage>
</organism>
<evidence type="ECO:0000256" key="3">
    <source>
        <dbReference type="RuleBase" id="RU361235"/>
    </source>
</evidence>
<dbReference type="EMBL" id="CAJNYU010000684">
    <property type="protein sequence ID" value="CAF3381875.1"/>
    <property type="molecule type" value="Genomic_DNA"/>
</dbReference>
<dbReference type="Gene3D" id="3.40.50.1820">
    <property type="entry name" value="alpha/beta hydrolase"/>
    <property type="match status" value="1"/>
</dbReference>
<evidence type="ECO:0000313" key="6">
    <source>
        <dbReference type="EMBL" id="CAF4174312.1"/>
    </source>
</evidence>
<evidence type="ECO:0000256" key="2">
    <source>
        <dbReference type="ARBA" id="ARBA00022801"/>
    </source>
</evidence>
<evidence type="ECO:0000256" key="1">
    <source>
        <dbReference type="ARBA" id="ARBA00005964"/>
    </source>
</evidence>
<dbReference type="GO" id="GO:0016787">
    <property type="term" value="F:hydrolase activity"/>
    <property type="evidence" value="ECO:0007669"/>
    <property type="project" value="UniProtKB-KW"/>
</dbReference>
<dbReference type="Pfam" id="PF00135">
    <property type="entry name" value="COesterase"/>
    <property type="match status" value="1"/>
</dbReference>
<dbReference type="AlphaFoldDB" id="A0A820QZ26"/>
<dbReference type="Proteomes" id="UP000663862">
    <property type="component" value="Unassembled WGS sequence"/>
</dbReference>
<dbReference type="Proteomes" id="UP000663851">
    <property type="component" value="Unassembled WGS sequence"/>
</dbReference>
<comment type="similarity">
    <text evidence="1 3">Belongs to the type-B carboxylesterase/lipase family.</text>
</comment>
<dbReference type="InterPro" id="IPR002018">
    <property type="entry name" value="CarbesteraseB"/>
</dbReference>
<evidence type="ECO:0000313" key="8">
    <source>
        <dbReference type="Proteomes" id="UP000663862"/>
    </source>
</evidence>
<dbReference type="SUPFAM" id="SSF53474">
    <property type="entry name" value="alpha/beta-Hydrolases"/>
    <property type="match status" value="1"/>
</dbReference>
<feature type="signal peptide" evidence="3">
    <location>
        <begin position="1"/>
        <end position="17"/>
    </location>
</feature>
<name>A0A820QZ26_9BILA</name>
<proteinExistence type="inferred from homology"/>
<accession>A0A820QZ26</accession>
<dbReference type="InterPro" id="IPR050309">
    <property type="entry name" value="Type-B_Carboxylest/Lipase"/>
</dbReference>
<feature type="chain" id="PRO_5035957364" description="Carboxylic ester hydrolase" evidence="3">
    <location>
        <begin position="18"/>
        <end position="694"/>
    </location>
</feature>
<keyword evidence="3" id="KW-0732">Signal</keyword>
<dbReference type="PROSITE" id="PS00941">
    <property type="entry name" value="CARBOXYLESTERASE_B_2"/>
    <property type="match status" value="1"/>
</dbReference>
<gene>
    <name evidence="5" type="ORF">FME351_LOCUS7321</name>
    <name evidence="6" type="ORF">HFQ381_LOCUS5810</name>
    <name evidence="7" type="ORF">TSG867_LOCUS15195</name>
</gene>
<dbReference type="PROSITE" id="PS00122">
    <property type="entry name" value="CARBOXYLESTERASE_B_1"/>
    <property type="match status" value="1"/>
</dbReference>
<dbReference type="EMBL" id="CAJOBQ010000878">
    <property type="protein sequence ID" value="CAF4429200.1"/>
    <property type="molecule type" value="Genomic_DNA"/>
</dbReference>
<evidence type="ECO:0000313" key="7">
    <source>
        <dbReference type="EMBL" id="CAF4429200.1"/>
    </source>
</evidence>
<evidence type="ECO:0000259" key="4">
    <source>
        <dbReference type="Pfam" id="PF00135"/>
    </source>
</evidence>
<evidence type="ECO:0000313" key="5">
    <source>
        <dbReference type="EMBL" id="CAF3381875.1"/>
    </source>
</evidence>